<gene>
    <name evidence="1" type="ORF">JIV24_16065</name>
</gene>
<proteinExistence type="predicted"/>
<keyword evidence="2" id="KW-1185">Reference proteome</keyword>
<dbReference type="Proteomes" id="UP000605676">
    <property type="component" value="Unassembled WGS sequence"/>
</dbReference>
<dbReference type="PROSITE" id="PS51257">
    <property type="entry name" value="PROKAR_LIPOPROTEIN"/>
    <property type="match status" value="1"/>
</dbReference>
<sequence>MKRLIIVVAIFTAITFASCDHQEKNQITGTWERVEEKRADPQIQIGISNNEPIEVLLMFKEDGTIKVKQGPQSYDAQYQLSLKELTLGNRKYELLKLDSDSLIMKEISDWESLASTYKYFKTEKRIKEE</sequence>
<comment type="caution">
    <text evidence="1">The sequence shown here is derived from an EMBL/GenBank/DDBJ whole genome shotgun (WGS) entry which is preliminary data.</text>
</comment>
<reference evidence="1 2" key="1">
    <citation type="submission" date="2021-01" db="EMBL/GenBank/DDBJ databases">
        <title>Carboxyliciviraga sp.nov., isolated from coastal sediments.</title>
        <authorList>
            <person name="Lu D."/>
            <person name="Zhang T."/>
        </authorList>
    </citation>
    <scope>NUCLEOTIDE SEQUENCE [LARGE SCALE GENOMIC DNA]</scope>
    <source>
        <strain evidence="1 2">N1Y132</strain>
    </source>
</reference>
<accession>A0ABS1HMF5</accession>
<evidence type="ECO:0000313" key="1">
    <source>
        <dbReference type="EMBL" id="MBK3518864.1"/>
    </source>
</evidence>
<evidence type="ECO:0000313" key="2">
    <source>
        <dbReference type="Proteomes" id="UP000605676"/>
    </source>
</evidence>
<dbReference type="RefSeq" id="WP_200466085.1">
    <property type="nucleotide sequence ID" value="NZ_JAENRR010000044.1"/>
</dbReference>
<name>A0ABS1HMF5_9BACT</name>
<dbReference type="EMBL" id="JAENRR010000044">
    <property type="protein sequence ID" value="MBK3518864.1"/>
    <property type="molecule type" value="Genomic_DNA"/>
</dbReference>
<organism evidence="1 2">
    <name type="scientific">Carboxylicivirga marina</name>
    <dbReference type="NCBI Taxonomy" id="2800988"/>
    <lineage>
        <taxon>Bacteria</taxon>
        <taxon>Pseudomonadati</taxon>
        <taxon>Bacteroidota</taxon>
        <taxon>Bacteroidia</taxon>
        <taxon>Marinilabiliales</taxon>
        <taxon>Marinilabiliaceae</taxon>
        <taxon>Carboxylicivirga</taxon>
    </lineage>
</organism>
<evidence type="ECO:0008006" key="3">
    <source>
        <dbReference type="Google" id="ProtNLM"/>
    </source>
</evidence>
<protein>
    <recommendedName>
        <fullName evidence="3">Lipocalin-like domain-containing protein</fullName>
    </recommendedName>
</protein>